<evidence type="ECO:0000256" key="4">
    <source>
        <dbReference type="ARBA" id="ARBA00023163"/>
    </source>
</evidence>
<dbReference type="GO" id="GO:0042542">
    <property type="term" value="P:response to hydrogen peroxide"/>
    <property type="evidence" value="ECO:0007669"/>
    <property type="project" value="UniProtKB-ARBA"/>
</dbReference>
<dbReference type="PANTHER" id="PTHR32096:SF133">
    <property type="entry name" value="WRKY TRANSCRIPTION FACTOR 41-RELATED"/>
    <property type="match status" value="1"/>
</dbReference>
<dbReference type="EMBL" id="JAATIP010000047">
    <property type="protein sequence ID" value="KAF4384595.1"/>
    <property type="molecule type" value="Genomic_DNA"/>
</dbReference>
<protein>
    <recommendedName>
        <fullName evidence="7">WRKY domain-containing protein</fullName>
    </recommendedName>
</protein>
<organism evidence="8 10">
    <name type="scientific">Cannabis sativa</name>
    <name type="common">Hemp</name>
    <name type="synonym">Marijuana</name>
    <dbReference type="NCBI Taxonomy" id="3483"/>
    <lineage>
        <taxon>Eukaryota</taxon>
        <taxon>Viridiplantae</taxon>
        <taxon>Streptophyta</taxon>
        <taxon>Embryophyta</taxon>
        <taxon>Tracheophyta</taxon>
        <taxon>Spermatophyta</taxon>
        <taxon>Magnoliopsida</taxon>
        <taxon>eudicotyledons</taxon>
        <taxon>Gunneridae</taxon>
        <taxon>Pentapetalae</taxon>
        <taxon>rosids</taxon>
        <taxon>fabids</taxon>
        <taxon>Rosales</taxon>
        <taxon>Cannabaceae</taxon>
        <taxon>Cannabis</taxon>
    </lineage>
</organism>
<keyword evidence="2" id="KW-0805">Transcription regulation</keyword>
<dbReference type="PROSITE" id="PS50811">
    <property type="entry name" value="WRKY"/>
    <property type="match status" value="1"/>
</dbReference>
<dbReference type="SMART" id="SM00774">
    <property type="entry name" value="WRKY"/>
    <property type="match status" value="1"/>
</dbReference>
<evidence type="ECO:0000313" key="11">
    <source>
        <dbReference type="Proteomes" id="UP000583929"/>
    </source>
</evidence>
<sequence>MEKNMDFEQNTLVNELMEGKELAKQLMGHLQPSSSHEARDVLVEKILSSYEKALSVLNWDGKSKPLGLESSPCSFGNTSPRSVIIDQDTNHRDVFKKRKITVRSEQVRVPLGTGAEGNLEDGHSWRKYGQKDILGANHPRSYFRCTHRKTQGCLATKQVQRSDQDPSFVDITYKGHHTCRRASQPAIVASSSLTKKNHFPHNEVVVKEDKIRQSQVKPFTLEVKTEDLDTREDHMFAPFSFPSTPIESEHNHFFSEMIETDFAGGFSSPFISPATSDSAYFSVSPCHKMTSFGLANNVQTPESDLTEILSAPTSLTNSPMGDLDLTLDNVDFEMNFPFDSPEFFS</sequence>
<evidence type="ECO:0000256" key="6">
    <source>
        <dbReference type="ARBA" id="ARBA00060850"/>
    </source>
</evidence>
<comment type="subcellular location">
    <subcellularLocation>
        <location evidence="1">Nucleus</location>
    </subcellularLocation>
</comment>
<evidence type="ECO:0000256" key="1">
    <source>
        <dbReference type="ARBA" id="ARBA00004123"/>
    </source>
</evidence>
<evidence type="ECO:0000313" key="9">
    <source>
        <dbReference type="EMBL" id="KAF4401043.1"/>
    </source>
</evidence>
<evidence type="ECO:0000256" key="3">
    <source>
        <dbReference type="ARBA" id="ARBA00023125"/>
    </source>
</evidence>
<dbReference type="EMBL" id="JAATIQ010000013">
    <property type="protein sequence ID" value="KAF4401043.1"/>
    <property type="molecule type" value="Genomic_DNA"/>
</dbReference>
<dbReference type="SUPFAM" id="SSF118290">
    <property type="entry name" value="WRKY DNA-binding domain"/>
    <property type="match status" value="1"/>
</dbReference>
<dbReference type="GO" id="GO:0003700">
    <property type="term" value="F:DNA-binding transcription factor activity"/>
    <property type="evidence" value="ECO:0007669"/>
    <property type="project" value="InterPro"/>
</dbReference>
<evidence type="ECO:0000256" key="2">
    <source>
        <dbReference type="ARBA" id="ARBA00023015"/>
    </source>
</evidence>
<proteinExistence type="inferred from homology"/>
<dbReference type="GO" id="GO:0010150">
    <property type="term" value="P:leaf senescence"/>
    <property type="evidence" value="ECO:0007669"/>
    <property type="project" value="UniProtKB-ARBA"/>
</dbReference>
<dbReference type="InterPro" id="IPR044810">
    <property type="entry name" value="WRKY_plant"/>
</dbReference>
<dbReference type="GO" id="GO:0009751">
    <property type="term" value="P:response to salicylic acid"/>
    <property type="evidence" value="ECO:0007669"/>
    <property type="project" value="UniProtKB-ARBA"/>
</dbReference>
<dbReference type="Pfam" id="PF03106">
    <property type="entry name" value="WRKY"/>
    <property type="match status" value="1"/>
</dbReference>
<dbReference type="GO" id="GO:0000976">
    <property type="term" value="F:transcription cis-regulatory region binding"/>
    <property type="evidence" value="ECO:0007669"/>
    <property type="project" value="TreeGrafter"/>
</dbReference>
<evidence type="ECO:0000313" key="8">
    <source>
        <dbReference type="EMBL" id="KAF4384595.1"/>
    </source>
</evidence>
<dbReference type="Proteomes" id="UP000583929">
    <property type="component" value="Unassembled WGS sequence"/>
</dbReference>
<keyword evidence="5" id="KW-0539">Nucleus</keyword>
<name>A0A7J6GNT2_CANSA</name>
<dbReference type="Proteomes" id="UP000525078">
    <property type="component" value="Unassembled WGS sequence"/>
</dbReference>
<evidence type="ECO:0000313" key="10">
    <source>
        <dbReference type="Proteomes" id="UP000525078"/>
    </source>
</evidence>
<dbReference type="GO" id="GO:0005634">
    <property type="term" value="C:nucleus"/>
    <property type="evidence" value="ECO:0007669"/>
    <property type="project" value="UniProtKB-SubCell"/>
</dbReference>
<keyword evidence="4" id="KW-0804">Transcription</keyword>
<dbReference type="Gene3D" id="2.20.25.80">
    <property type="entry name" value="WRKY domain"/>
    <property type="match status" value="1"/>
</dbReference>
<dbReference type="FunFam" id="2.20.25.80:FF:000009">
    <property type="entry name" value="WRKY transcription factor 53"/>
    <property type="match status" value="1"/>
</dbReference>
<dbReference type="GO" id="GO:0010193">
    <property type="term" value="P:response to ozone"/>
    <property type="evidence" value="ECO:0007669"/>
    <property type="project" value="UniProtKB-ARBA"/>
</dbReference>
<gene>
    <name evidence="8" type="ORF">F8388_003902</name>
    <name evidence="9" type="ORF">G4B88_013884</name>
</gene>
<comment type="caution">
    <text evidence="8">The sequence shown here is derived from an EMBL/GenBank/DDBJ whole genome shotgun (WGS) entry which is preliminary data.</text>
</comment>
<dbReference type="InterPro" id="IPR036576">
    <property type="entry name" value="WRKY_dom_sf"/>
</dbReference>
<dbReference type="InterPro" id="IPR003657">
    <property type="entry name" value="WRKY_dom"/>
</dbReference>
<keyword evidence="11" id="KW-1185">Reference proteome</keyword>
<accession>A0A7J6GNT2</accession>
<feature type="domain" description="WRKY" evidence="7">
    <location>
        <begin position="114"/>
        <end position="177"/>
    </location>
</feature>
<keyword evidence="3" id="KW-0238">DNA-binding</keyword>
<reference evidence="10 11" key="1">
    <citation type="journal article" date="2020" name="bioRxiv">
        <title>Sequence and annotation of 42 cannabis genomes reveals extensive copy number variation in cannabinoid synthesis and pathogen resistance genes.</title>
        <authorList>
            <person name="Mckernan K.J."/>
            <person name="Helbert Y."/>
            <person name="Kane L.T."/>
            <person name="Ebling H."/>
            <person name="Zhang L."/>
            <person name="Liu B."/>
            <person name="Eaton Z."/>
            <person name="Mclaughlin S."/>
            <person name="Kingan S."/>
            <person name="Baybayan P."/>
            <person name="Concepcion G."/>
            <person name="Jordan M."/>
            <person name="Riva A."/>
            <person name="Barbazuk W."/>
            <person name="Harkins T."/>
        </authorList>
    </citation>
    <scope>NUCLEOTIDE SEQUENCE [LARGE SCALE GENOMIC DNA]</scope>
    <source>
        <strain evidence="10 11">cv. Jamaican Lion 4</strain>
        <strain evidence="9">Father</strain>
        <strain evidence="8">Mother</strain>
        <tissue evidence="8">Leaf</tissue>
    </source>
</reference>
<evidence type="ECO:0000256" key="5">
    <source>
        <dbReference type="ARBA" id="ARBA00023242"/>
    </source>
</evidence>
<evidence type="ECO:0000259" key="7">
    <source>
        <dbReference type="PROSITE" id="PS50811"/>
    </source>
</evidence>
<comment type="similarity">
    <text evidence="6">Belongs to the WRKY group III family.</text>
</comment>
<dbReference type="PANTHER" id="PTHR32096">
    <property type="entry name" value="WRKY TRANSCRIPTION FACTOR 30-RELATED-RELATED"/>
    <property type="match status" value="1"/>
</dbReference>
<dbReference type="AlphaFoldDB" id="A0A7J6GNT2"/>